<organism evidence="2 3">
    <name type="scientific">[Roseibacterium] beibuensis</name>
    <dbReference type="NCBI Taxonomy" id="1193142"/>
    <lineage>
        <taxon>Bacteria</taxon>
        <taxon>Pseudomonadati</taxon>
        <taxon>Pseudomonadota</taxon>
        <taxon>Alphaproteobacteria</taxon>
        <taxon>Rhodobacterales</taxon>
        <taxon>Roseobacteraceae</taxon>
        <taxon>Roseicyclus</taxon>
    </lineage>
</organism>
<gene>
    <name evidence="2" type="ORF">GCM10023209_16530</name>
</gene>
<evidence type="ECO:0000259" key="1">
    <source>
        <dbReference type="Pfam" id="PF09836"/>
    </source>
</evidence>
<reference evidence="3" key="1">
    <citation type="journal article" date="2019" name="Int. J. Syst. Evol. Microbiol.">
        <title>The Global Catalogue of Microorganisms (GCM) 10K type strain sequencing project: providing services to taxonomists for standard genome sequencing and annotation.</title>
        <authorList>
            <consortium name="The Broad Institute Genomics Platform"/>
            <consortium name="The Broad Institute Genome Sequencing Center for Infectious Disease"/>
            <person name="Wu L."/>
            <person name="Ma J."/>
        </authorList>
    </citation>
    <scope>NUCLEOTIDE SEQUENCE [LARGE SCALE GENOMIC DNA]</scope>
    <source>
        <strain evidence="3">JCM 18015</strain>
    </source>
</reference>
<dbReference type="Proteomes" id="UP001499910">
    <property type="component" value="Unassembled WGS sequence"/>
</dbReference>
<feature type="domain" description="Putative DNA-binding" evidence="1">
    <location>
        <begin position="2"/>
        <end position="93"/>
    </location>
</feature>
<accession>A0ABP9LA94</accession>
<name>A0ABP9LA94_9RHOB</name>
<protein>
    <submittedName>
        <fullName evidence="2">DNA-binding domain-containing protein</fullName>
    </submittedName>
</protein>
<dbReference type="GO" id="GO:0003677">
    <property type="term" value="F:DNA binding"/>
    <property type="evidence" value="ECO:0007669"/>
    <property type="project" value="UniProtKB-KW"/>
</dbReference>
<evidence type="ECO:0000313" key="2">
    <source>
        <dbReference type="EMBL" id="GAA5072070.1"/>
    </source>
</evidence>
<dbReference type="EMBL" id="BAABHW010000002">
    <property type="protein sequence ID" value="GAA5072070.1"/>
    <property type="molecule type" value="Genomic_DNA"/>
</dbReference>
<sequence>MTQDAFAAALLDADAPVPPGLTDPAGRPAPKRFAVYRNNVAASLIAALGDGFPVIKRLVGAEFFDAMAGVFFRACPPEDPRLPLWGGKLPGFLSAFPPVAQLPYLPDMARLELGLRQSYHAADARPLDVSHHDAGSVLSLRPRLAPATLVLSSPHPVLSIWRFNTGGGPKPAPGPEDILIARARFDPAPHALPEGGLTLARHLKGKLTLAEALTATQAAHPGADMAALLTLFLTSGALTLDSPLPEA</sequence>
<dbReference type="InterPro" id="IPR018640">
    <property type="entry name" value="DUF2063"/>
</dbReference>
<keyword evidence="2" id="KW-0238">DNA-binding</keyword>
<dbReference type="Gene3D" id="1.10.150.690">
    <property type="entry name" value="DUF2063"/>
    <property type="match status" value="1"/>
</dbReference>
<keyword evidence="3" id="KW-1185">Reference proteome</keyword>
<comment type="caution">
    <text evidence="2">The sequence shown here is derived from an EMBL/GenBank/DDBJ whole genome shotgun (WGS) entry which is preliminary data.</text>
</comment>
<dbReference type="Pfam" id="PF09836">
    <property type="entry name" value="DUF2063"/>
    <property type="match status" value="1"/>
</dbReference>
<dbReference type="RefSeq" id="WP_259550215.1">
    <property type="nucleotide sequence ID" value="NZ_BAABHW010000002.1"/>
</dbReference>
<evidence type="ECO:0000313" key="3">
    <source>
        <dbReference type="Proteomes" id="UP001499910"/>
    </source>
</evidence>
<dbReference type="InterPro" id="IPR044922">
    <property type="entry name" value="DUF2063_N_sf"/>
</dbReference>
<proteinExistence type="predicted"/>